<dbReference type="EMBL" id="JARQWQ010000055">
    <property type="protein sequence ID" value="KAK2556503.1"/>
    <property type="molecule type" value="Genomic_DNA"/>
</dbReference>
<proteinExistence type="predicted"/>
<keyword evidence="2" id="KW-1185">Reference proteome</keyword>
<comment type="caution">
    <text evidence="1">The sequence shown here is derived from an EMBL/GenBank/DDBJ whole genome shotgun (WGS) entry which is preliminary data.</text>
</comment>
<name>A0AAD9V0C1_ACRCE</name>
<gene>
    <name evidence="1" type="ORF">P5673_021397</name>
</gene>
<reference evidence="1" key="2">
    <citation type="journal article" date="2023" name="Science">
        <title>Genomic signatures of disease resistance in endangered staghorn corals.</title>
        <authorList>
            <person name="Vollmer S.V."/>
            <person name="Selwyn J.D."/>
            <person name="Despard B.A."/>
            <person name="Roesel C.L."/>
        </authorList>
    </citation>
    <scope>NUCLEOTIDE SEQUENCE</scope>
    <source>
        <strain evidence="1">K2</strain>
    </source>
</reference>
<evidence type="ECO:0000313" key="2">
    <source>
        <dbReference type="Proteomes" id="UP001249851"/>
    </source>
</evidence>
<organism evidence="1 2">
    <name type="scientific">Acropora cervicornis</name>
    <name type="common">Staghorn coral</name>
    <dbReference type="NCBI Taxonomy" id="6130"/>
    <lineage>
        <taxon>Eukaryota</taxon>
        <taxon>Metazoa</taxon>
        <taxon>Cnidaria</taxon>
        <taxon>Anthozoa</taxon>
        <taxon>Hexacorallia</taxon>
        <taxon>Scleractinia</taxon>
        <taxon>Astrocoeniina</taxon>
        <taxon>Acroporidae</taxon>
        <taxon>Acropora</taxon>
    </lineage>
</organism>
<accession>A0AAD9V0C1</accession>
<evidence type="ECO:0000313" key="1">
    <source>
        <dbReference type="EMBL" id="KAK2556503.1"/>
    </source>
</evidence>
<protein>
    <submittedName>
        <fullName evidence="1">Uncharacterized protein</fullName>
    </submittedName>
</protein>
<dbReference type="AlphaFoldDB" id="A0AAD9V0C1"/>
<reference evidence="1" key="1">
    <citation type="journal article" date="2023" name="G3 (Bethesda)">
        <title>Whole genome assembly and annotation of the endangered Caribbean coral Acropora cervicornis.</title>
        <authorList>
            <person name="Selwyn J.D."/>
            <person name="Vollmer S.V."/>
        </authorList>
    </citation>
    <scope>NUCLEOTIDE SEQUENCE</scope>
    <source>
        <strain evidence="1">K2</strain>
    </source>
</reference>
<dbReference type="Proteomes" id="UP001249851">
    <property type="component" value="Unassembled WGS sequence"/>
</dbReference>
<sequence>MKRAFKVFKPEGRNLTGAIKRSKATQVVRVKKIDTTVLMARICPNLAKSCMVVRHRGMDATTVVIAELRIAVPIWEMAAKLLQPRISCKKEEKKNGEAQINHCVAEWRLGAWDTLQLQQ</sequence>